<dbReference type="InterPro" id="IPR004843">
    <property type="entry name" value="Calcineurin-like_PHP"/>
</dbReference>
<comment type="caution">
    <text evidence="7">The sequence shown here is derived from an EMBL/GenBank/DDBJ whole genome shotgun (WGS) entry which is preliminary data.</text>
</comment>
<proteinExistence type="predicted"/>
<dbReference type="EMBL" id="BOQP01000048">
    <property type="protein sequence ID" value="GIM81729.1"/>
    <property type="molecule type" value="Genomic_DNA"/>
</dbReference>
<dbReference type="InterPro" id="IPR029052">
    <property type="entry name" value="Metallo-depent_PP-like"/>
</dbReference>
<keyword evidence="2" id="KW-0378">Hydrolase</keyword>
<keyword evidence="1" id="KW-0677">Repeat</keyword>
<keyword evidence="2" id="KW-0326">Glycosidase</keyword>
<feature type="transmembrane region" description="Helical" evidence="5">
    <location>
        <begin position="943"/>
        <end position="960"/>
    </location>
</feature>
<evidence type="ECO:0000256" key="3">
    <source>
        <dbReference type="ARBA" id="ARBA00023326"/>
    </source>
</evidence>
<feature type="region of interest" description="Disordered" evidence="4">
    <location>
        <begin position="335"/>
        <end position="365"/>
    </location>
</feature>
<feature type="domain" description="Fibronectin type-III" evidence="6">
    <location>
        <begin position="802"/>
        <end position="894"/>
    </location>
</feature>
<keyword evidence="5" id="KW-1133">Transmembrane helix</keyword>
<dbReference type="SUPFAM" id="SSF56300">
    <property type="entry name" value="Metallo-dependent phosphatases"/>
    <property type="match status" value="1"/>
</dbReference>
<dbReference type="Pfam" id="PF00041">
    <property type="entry name" value="fn3"/>
    <property type="match status" value="4"/>
</dbReference>
<reference evidence="7" key="1">
    <citation type="submission" date="2021-03" db="EMBL/GenBank/DDBJ databases">
        <title>Whole genome shotgun sequence of Actinoplanes consettensis NBRC 14913.</title>
        <authorList>
            <person name="Komaki H."/>
            <person name="Tamura T."/>
        </authorList>
    </citation>
    <scope>NUCLEOTIDE SEQUENCE</scope>
    <source>
        <strain evidence="7">NBRC 14913</strain>
    </source>
</reference>
<gene>
    <name evidence="7" type="ORF">Aco04nite_78040</name>
</gene>
<dbReference type="Pfam" id="PF00149">
    <property type="entry name" value="Metallophos"/>
    <property type="match status" value="1"/>
</dbReference>
<dbReference type="PANTHER" id="PTHR13817:SF73">
    <property type="entry name" value="FIBRONECTIN TYPE-III DOMAIN-CONTAINING PROTEIN"/>
    <property type="match status" value="1"/>
</dbReference>
<dbReference type="GO" id="GO:0000272">
    <property type="term" value="P:polysaccharide catabolic process"/>
    <property type="evidence" value="ECO:0007669"/>
    <property type="project" value="UniProtKB-KW"/>
</dbReference>
<protein>
    <recommendedName>
        <fullName evidence="6">Fibronectin type-III domain-containing protein</fullName>
    </recommendedName>
</protein>
<dbReference type="SMART" id="SM00060">
    <property type="entry name" value="FN3"/>
    <property type="match status" value="5"/>
</dbReference>
<keyword evidence="8" id="KW-1185">Reference proteome</keyword>
<dbReference type="PROSITE" id="PS50853">
    <property type="entry name" value="FN3"/>
    <property type="match status" value="5"/>
</dbReference>
<evidence type="ECO:0000259" key="6">
    <source>
        <dbReference type="PROSITE" id="PS50853"/>
    </source>
</evidence>
<evidence type="ECO:0000256" key="2">
    <source>
        <dbReference type="ARBA" id="ARBA00023295"/>
    </source>
</evidence>
<accession>A0A919T1V0</accession>
<sequence>MARLARRFLAGLGGLVLLGLLAVLAELATDASAATRTHAARTYDAVPLSAEPGTLIAASGNIACGHTTTAFNGGKGTAVGCAMGRTSDMILRAGDAVATVLAVGDLQYEHGAWEDLQVSFDPTWGRLRDKIHPVPGSHEYSISGAPDYYRYWGEQAHPDRKSNYSFEVDGWKIYALSSACSTKACSPGGEMYEWLKGELAGQSPDQCQLAYWHHPIISIGQFGNNPNMPPMARLLYDAGVDVIVNAHDHNYQRWSRITPDSTVDNDNGYRNFIVGTGGINHHRFYAIDPVRHAGFETGTDKEFGVLFLKLNPLGYAWEYRTLGGIYTDAGKETCHREPGTARVPVPASAPRPTPKGQPIPGNKSTLPYPPVVTPSGSGATLTTAWLPPTKPGTSGPVDQYRISVYGSEPGHPTEVVPIAQRTIDGTATSIDYDMSGNPGWSHRVTVEAHNPGGWGNPAVLSSAVDAPGAAATSDGTVPAGWTALASDYPLPPISHPGSPRGVKVEAGNAAATVTWRAPTTDGGSPMTGYDVYANPGGLVASVGAAATTATVSDLVNGDSYTFQVVAINDVAESGPTNESAAVVPSKAAEAPVATVTVPGVPLQVNAQPGNGAATVTWTAPTSDGGSPVTSYSIASEPGSHLATVDGALRSGRVDGLKAGTSYTFTVTAKNSAGSSAASAVSSAITIAAVTSPASSPATPGVPVDKTVPGNPRLPVALAGSRSADVTWAAPSTDGGSPITGYIVTMQPSGLTQTIPAGNRKATFSELTAGTSYRFTVFALNRIGRSAQSDETRPVIPRDPITAPAPPRFVIAAAGDGYAKVAWTAPVSDGGSPVLGYSIVGPSPDIAAHTLATDRLEATVTGLHNGTKYTFTVLAENKAGLSAKSAATAVVTPQLGLAEPAMPVSVDTTRTKNGEDEEEEDEGSIQDLFEDAFLEPDEDPVQTAQVWGVLLLLIGGGVAFWRHRRKKSVKKPE</sequence>
<dbReference type="RefSeq" id="WP_213002198.1">
    <property type="nucleotide sequence ID" value="NZ_BAAATW010000004.1"/>
</dbReference>
<dbReference type="GO" id="GO:0016798">
    <property type="term" value="F:hydrolase activity, acting on glycosyl bonds"/>
    <property type="evidence" value="ECO:0007669"/>
    <property type="project" value="UniProtKB-KW"/>
</dbReference>
<dbReference type="InterPro" id="IPR003961">
    <property type="entry name" value="FN3_dom"/>
</dbReference>
<dbReference type="SUPFAM" id="SSF49265">
    <property type="entry name" value="Fibronectin type III"/>
    <property type="match status" value="3"/>
</dbReference>
<dbReference type="AlphaFoldDB" id="A0A919T1V0"/>
<feature type="domain" description="Fibronectin type-III" evidence="6">
    <location>
        <begin position="598"/>
        <end position="688"/>
    </location>
</feature>
<dbReference type="Gene3D" id="2.60.40.10">
    <property type="entry name" value="Immunoglobulins"/>
    <property type="match status" value="5"/>
</dbReference>
<dbReference type="PANTHER" id="PTHR13817">
    <property type="entry name" value="TITIN"/>
    <property type="match status" value="1"/>
</dbReference>
<evidence type="ECO:0000256" key="4">
    <source>
        <dbReference type="SAM" id="MobiDB-lite"/>
    </source>
</evidence>
<evidence type="ECO:0000256" key="5">
    <source>
        <dbReference type="SAM" id="Phobius"/>
    </source>
</evidence>
<feature type="domain" description="Fibronectin type-III" evidence="6">
    <location>
        <begin position="707"/>
        <end position="799"/>
    </location>
</feature>
<name>A0A919T1V0_9ACTN</name>
<keyword evidence="3" id="KW-0119">Carbohydrate metabolism</keyword>
<evidence type="ECO:0000256" key="1">
    <source>
        <dbReference type="ARBA" id="ARBA00022737"/>
    </source>
</evidence>
<evidence type="ECO:0000313" key="7">
    <source>
        <dbReference type="EMBL" id="GIM81729.1"/>
    </source>
</evidence>
<dbReference type="InterPro" id="IPR013783">
    <property type="entry name" value="Ig-like_fold"/>
</dbReference>
<dbReference type="CDD" id="cd00063">
    <property type="entry name" value="FN3"/>
    <property type="match status" value="5"/>
</dbReference>
<feature type="domain" description="Fibronectin type-III" evidence="6">
    <location>
        <begin position="495"/>
        <end position="586"/>
    </location>
</feature>
<dbReference type="InterPro" id="IPR050964">
    <property type="entry name" value="Striated_Muscle_Regulatory"/>
</dbReference>
<feature type="domain" description="Fibronectin type-III" evidence="6">
    <location>
        <begin position="366"/>
        <end position="468"/>
    </location>
</feature>
<evidence type="ECO:0000313" key="8">
    <source>
        <dbReference type="Proteomes" id="UP000680865"/>
    </source>
</evidence>
<dbReference type="Gene3D" id="3.60.21.10">
    <property type="match status" value="1"/>
</dbReference>
<keyword evidence="5" id="KW-0812">Transmembrane</keyword>
<dbReference type="PRINTS" id="PR00014">
    <property type="entry name" value="FNTYPEIII"/>
</dbReference>
<feature type="compositionally biased region" description="Pro residues" evidence="4">
    <location>
        <begin position="347"/>
        <end position="357"/>
    </location>
</feature>
<keyword evidence="3" id="KW-0624">Polysaccharide degradation</keyword>
<dbReference type="Proteomes" id="UP000680865">
    <property type="component" value="Unassembled WGS sequence"/>
</dbReference>
<organism evidence="7 8">
    <name type="scientific">Winogradskya consettensis</name>
    <dbReference type="NCBI Taxonomy" id="113560"/>
    <lineage>
        <taxon>Bacteria</taxon>
        <taxon>Bacillati</taxon>
        <taxon>Actinomycetota</taxon>
        <taxon>Actinomycetes</taxon>
        <taxon>Micromonosporales</taxon>
        <taxon>Micromonosporaceae</taxon>
        <taxon>Winogradskya</taxon>
    </lineage>
</organism>
<keyword evidence="5" id="KW-0472">Membrane</keyword>
<dbReference type="InterPro" id="IPR036116">
    <property type="entry name" value="FN3_sf"/>
</dbReference>